<gene>
    <name evidence="1" type="ORF">C683_0643</name>
</gene>
<accession>K8ZB84</accession>
<dbReference type="EMBL" id="AMYT01000017">
    <property type="protein sequence ID" value="EKU27312.1"/>
    <property type="molecule type" value="Genomic_DNA"/>
</dbReference>
<organism evidence="1 2">
    <name type="scientific">Catellicoccus marimammalium M35/04/3</name>
    <dbReference type="NCBI Taxonomy" id="1234409"/>
    <lineage>
        <taxon>Bacteria</taxon>
        <taxon>Bacillati</taxon>
        <taxon>Bacillota</taxon>
        <taxon>Bacilli</taxon>
        <taxon>Lactobacillales</taxon>
        <taxon>Enterococcaceae</taxon>
        <taxon>Catellicoccus</taxon>
    </lineage>
</organism>
<keyword evidence="2" id="KW-1185">Reference proteome</keyword>
<dbReference type="Proteomes" id="UP000016057">
    <property type="component" value="Unassembled WGS sequence"/>
</dbReference>
<protein>
    <submittedName>
        <fullName evidence="1">Uncharacterized protein</fullName>
    </submittedName>
</protein>
<comment type="caution">
    <text evidence="1">The sequence shown here is derived from an EMBL/GenBank/DDBJ whole genome shotgun (WGS) entry which is preliminary data.</text>
</comment>
<name>K8ZB84_9ENTE</name>
<proteinExistence type="predicted"/>
<evidence type="ECO:0000313" key="2">
    <source>
        <dbReference type="Proteomes" id="UP000016057"/>
    </source>
</evidence>
<dbReference type="AlphaFoldDB" id="K8ZB84"/>
<sequence>MEGEIYVENFLKNINKPFLYTYKKLTPNMKSYSAIISKNNNLNKFALNSELFINNNSCILDEILLMQTNIQNIFKDAITSLSESEHIKNVKYVCDNFKIISYNLYKIDWYVHIWSLPFKLFDDTIFKLLSQLNSKNINNYTLSILDISLYNLFKNTLDTKGNFIDLFSNNDLYLYDLYVQKRYIEIVILCLHKIESILTNFINYLENKSLPNINYLTLMIISLKIERKELNIKVSQLDKKKNI</sequence>
<evidence type="ECO:0000313" key="1">
    <source>
        <dbReference type="EMBL" id="EKU27312.1"/>
    </source>
</evidence>
<dbReference type="PATRIC" id="fig|1234409.3.peg.594"/>
<dbReference type="RefSeq" id="WP_009489957.1">
    <property type="nucleotide sequence ID" value="NZ_AMYT01000017.1"/>
</dbReference>
<reference evidence="1 2" key="1">
    <citation type="journal article" date="2013" name="Genome Announc.">
        <title>Draft Genome Sequence of Catellicoccus marimammalium, a Novel Species Commonly Found in Gull Feces.</title>
        <authorList>
            <person name="Weigand M.R."/>
            <person name="Ryu H."/>
            <person name="Bozcek L."/>
            <person name="Konstantinidis K.T."/>
            <person name="Santo Domingo J.W."/>
        </authorList>
    </citation>
    <scope>NUCLEOTIDE SEQUENCE [LARGE SCALE GENOMIC DNA]</scope>
    <source>
        <strain evidence="1 2">M35/04/3</strain>
    </source>
</reference>